<keyword evidence="3" id="KW-0596">Phosphopantetheine</keyword>
<comment type="cofactor">
    <cofactor evidence="1">
        <name>pantetheine 4'-phosphate</name>
        <dbReference type="ChEBI" id="CHEBI:47942"/>
    </cofactor>
</comment>
<feature type="domain" description="Carrier" evidence="5">
    <location>
        <begin position="239"/>
        <end position="314"/>
    </location>
</feature>
<gene>
    <name evidence="6" type="ORF">ENL21_09230</name>
</gene>
<dbReference type="Gene3D" id="3.30.300.30">
    <property type="match status" value="1"/>
</dbReference>
<dbReference type="FunFam" id="3.30.300.30:FF:000010">
    <property type="entry name" value="Enterobactin synthetase component F"/>
    <property type="match status" value="1"/>
</dbReference>
<dbReference type="FunFam" id="3.30.559.10:FF:000012">
    <property type="entry name" value="Non-ribosomal peptide synthetase"/>
    <property type="match status" value="1"/>
</dbReference>
<sequence>PWELAKRFKDRVHFVNGYGPTEGTIGAIWGPVDDQYLKDAISVPIGRPITNARIYILDNRLKPVPIGVPGEIFIGGTGVSRGYLKRPALTAEKFIPDPFVDQPGARMYRTGDLARWLPDGQIEFMGRVDFQVKIRGFRIELGEIEAQILRHPAVKDAVVVAKGNNPDDKYLVAYFVPEPDQEIEGEEIHQFIKSHLPEYMIPAAYVKMEKLPLTPNGKVNRRALPDPAEADRIVQEYVPPSTPEEELLSSIWEDILNLDKVGVISNFFYLGGHSLLATQLASRIRDAFDLEVPLKEIFTSPTIRQLAKKIQQYKTTEKGLQAPPLKKAERTGKLPLSFAQQRLWFLDQLQPGSSFYNIPGAVRLIGDLNIEALEQSLSEVVRRHETLRTTFDDENGKPFVVIHEAQPVKLPLIDLSNLPEGEQKEQLKKLTLEENRKPFDLKTGPLFRTQLIKLNEQEHVILLTMHHIISDGWSMGIFLQEIATFYKHIVEGKETKLPELEIQYVDYAIWQQNWLKGEVLEQELNFWRETLGMDPPVLE</sequence>
<dbReference type="InterPro" id="IPR001242">
    <property type="entry name" value="Condensation_dom"/>
</dbReference>
<dbReference type="PANTHER" id="PTHR45527:SF1">
    <property type="entry name" value="FATTY ACID SYNTHASE"/>
    <property type="match status" value="1"/>
</dbReference>
<comment type="caution">
    <text evidence="6">The sequence shown here is derived from an EMBL/GenBank/DDBJ whole genome shotgun (WGS) entry which is preliminary data.</text>
</comment>
<proteinExistence type="inferred from homology"/>
<dbReference type="GO" id="GO:0005829">
    <property type="term" value="C:cytosol"/>
    <property type="evidence" value="ECO:0007669"/>
    <property type="project" value="TreeGrafter"/>
</dbReference>
<feature type="non-terminal residue" evidence="6">
    <location>
        <position position="539"/>
    </location>
</feature>
<dbReference type="InterPro" id="IPR023213">
    <property type="entry name" value="CAT-like_dom_sf"/>
</dbReference>
<evidence type="ECO:0000259" key="5">
    <source>
        <dbReference type="PROSITE" id="PS50075"/>
    </source>
</evidence>
<dbReference type="GO" id="GO:0044550">
    <property type="term" value="P:secondary metabolite biosynthetic process"/>
    <property type="evidence" value="ECO:0007669"/>
    <property type="project" value="TreeGrafter"/>
</dbReference>
<organism evidence="6">
    <name type="scientific">Caldithrix abyssi</name>
    <dbReference type="NCBI Taxonomy" id="187145"/>
    <lineage>
        <taxon>Bacteria</taxon>
        <taxon>Pseudomonadati</taxon>
        <taxon>Calditrichota</taxon>
        <taxon>Calditrichia</taxon>
        <taxon>Calditrichales</taxon>
        <taxon>Calditrichaceae</taxon>
        <taxon>Caldithrix</taxon>
    </lineage>
</organism>
<reference evidence="6" key="1">
    <citation type="journal article" date="2020" name="mSystems">
        <title>Genome- and Community-Level Interaction Insights into Carbon Utilization and Element Cycling Functions of Hydrothermarchaeota in Hydrothermal Sediment.</title>
        <authorList>
            <person name="Zhou Z."/>
            <person name="Liu Y."/>
            <person name="Xu W."/>
            <person name="Pan J."/>
            <person name="Luo Z.H."/>
            <person name="Li M."/>
        </authorList>
    </citation>
    <scope>NUCLEOTIDE SEQUENCE [LARGE SCALE GENOMIC DNA]</scope>
    <source>
        <strain evidence="6">HyVt-76</strain>
    </source>
</reference>
<dbReference type="AlphaFoldDB" id="A0A7V5H5J9"/>
<dbReference type="SUPFAM" id="SSF56801">
    <property type="entry name" value="Acetyl-CoA synthetase-like"/>
    <property type="match status" value="1"/>
</dbReference>
<dbReference type="SUPFAM" id="SSF47336">
    <property type="entry name" value="ACP-like"/>
    <property type="match status" value="1"/>
</dbReference>
<dbReference type="EMBL" id="DRTD01000693">
    <property type="protein sequence ID" value="HHE55952.1"/>
    <property type="molecule type" value="Genomic_DNA"/>
</dbReference>
<name>A0A7V5H5J9_CALAY</name>
<evidence type="ECO:0000256" key="2">
    <source>
        <dbReference type="ARBA" id="ARBA00006432"/>
    </source>
</evidence>
<dbReference type="GO" id="GO:0031177">
    <property type="term" value="F:phosphopantetheine binding"/>
    <property type="evidence" value="ECO:0007669"/>
    <property type="project" value="TreeGrafter"/>
</dbReference>
<dbReference type="Pfam" id="PF00501">
    <property type="entry name" value="AMP-binding"/>
    <property type="match status" value="1"/>
</dbReference>
<keyword evidence="4" id="KW-0597">Phosphoprotein</keyword>
<dbReference type="Pfam" id="PF00550">
    <property type="entry name" value="PP-binding"/>
    <property type="match status" value="1"/>
</dbReference>
<accession>A0A7V5H5J9</accession>
<evidence type="ECO:0000256" key="4">
    <source>
        <dbReference type="ARBA" id="ARBA00022553"/>
    </source>
</evidence>
<dbReference type="InterPro" id="IPR045851">
    <property type="entry name" value="AMP-bd_C_sf"/>
</dbReference>
<dbReference type="InterPro" id="IPR025110">
    <property type="entry name" value="AMP-bd_C"/>
</dbReference>
<evidence type="ECO:0000256" key="3">
    <source>
        <dbReference type="ARBA" id="ARBA00022450"/>
    </source>
</evidence>
<dbReference type="Pfam" id="PF13193">
    <property type="entry name" value="AMP-binding_C"/>
    <property type="match status" value="1"/>
</dbReference>
<comment type="similarity">
    <text evidence="2">Belongs to the ATP-dependent AMP-binding enzyme family.</text>
</comment>
<dbReference type="Proteomes" id="UP000886111">
    <property type="component" value="Unassembled WGS sequence"/>
</dbReference>
<evidence type="ECO:0000256" key="1">
    <source>
        <dbReference type="ARBA" id="ARBA00001957"/>
    </source>
</evidence>
<dbReference type="Gene3D" id="1.10.1200.10">
    <property type="entry name" value="ACP-like"/>
    <property type="match status" value="1"/>
</dbReference>
<dbReference type="GO" id="GO:0043041">
    <property type="term" value="P:amino acid activation for nonribosomal peptide biosynthetic process"/>
    <property type="evidence" value="ECO:0007669"/>
    <property type="project" value="TreeGrafter"/>
</dbReference>
<dbReference type="CDD" id="cd19531">
    <property type="entry name" value="LCL_NRPS-like"/>
    <property type="match status" value="1"/>
</dbReference>
<dbReference type="CDD" id="cd05930">
    <property type="entry name" value="A_NRPS"/>
    <property type="match status" value="1"/>
</dbReference>
<feature type="non-terminal residue" evidence="6">
    <location>
        <position position="1"/>
    </location>
</feature>
<evidence type="ECO:0000313" key="6">
    <source>
        <dbReference type="EMBL" id="HHE55952.1"/>
    </source>
</evidence>
<dbReference type="PROSITE" id="PS50075">
    <property type="entry name" value="CARRIER"/>
    <property type="match status" value="1"/>
</dbReference>
<dbReference type="FunFam" id="1.10.1200.10:FF:000005">
    <property type="entry name" value="Nonribosomal peptide synthetase 1"/>
    <property type="match status" value="1"/>
</dbReference>
<dbReference type="Gene3D" id="3.40.50.12780">
    <property type="entry name" value="N-terminal domain of ligase-like"/>
    <property type="match status" value="1"/>
</dbReference>
<dbReference type="SUPFAM" id="SSF52777">
    <property type="entry name" value="CoA-dependent acyltransferases"/>
    <property type="match status" value="1"/>
</dbReference>
<dbReference type="InterPro" id="IPR009081">
    <property type="entry name" value="PP-bd_ACP"/>
</dbReference>
<dbReference type="GO" id="GO:0003824">
    <property type="term" value="F:catalytic activity"/>
    <property type="evidence" value="ECO:0007669"/>
    <property type="project" value="InterPro"/>
</dbReference>
<protein>
    <submittedName>
        <fullName evidence="6">Non-ribosomal peptide synthetase</fullName>
    </submittedName>
</protein>
<dbReference type="InterPro" id="IPR000873">
    <property type="entry name" value="AMP-dep_synth/lig_dom"/>
</dbReference>
<dbReference type="FunFam" id="2.30.38.10:FF:000001">
    <property type="entry name" value="Non-ribosomal peptide synthetase PvdI"/>
    <property type="match status" value="1"/>
</dbReference>
<dbReference type="InterPro" id="IPR036736">
    <property type="entry name" value="ACP-like_sf"/>
</dbReference>
<dbReference type="Gene3D" id="3.30.559.30">
    <property type="entry name" value="Nonribosomal peptide synthetase, condensation domain"/>
    <property type="match status" value="1"/>
</dbReference>
<dbReference type="Pfam" id="PF00668">
    <property type="entry name" value="Condensation"/>
    <property type="match status" value="1"/>
</dbReference>
<dbReference type="PANTHER" id="PTHR45527">
    <property type="entry name" value="NONRIBOSOMAL PEPTIDE SYNTHETASE"/>
    <property type="match status" value="1"/>
</dbReference>
<dbReference type="InterPro" id="IPR042099">
    <property type="entry name" value="ANL_N_sf"/>
</dbReference>
<dbReference type="Gene3D" id="3.30.559.10">
    <property type="entry name" value="Chloramphenicol acetyltransferase-like domain"/>
    <property type="match status" value="1"/>
</dbReference>